<dbReference type="InterPro" id="IPR006015">
    <property type="entry name" value="Universal_stress_UspA"/>
</dbReference>
<name>A0ABU2H980_9ACTN</name>
<dbReference type="Pfam" id="PF00582">
    <property type="entry name" value="Usp"/>
    <property type="match status" value="2"/>
</dbReference>
<evidence type="ECO:0000313" key="3">
    <source>
        <dbReference type="EMBL" id="MDS1271874.1"/>
    </source>
</evidence>
<evidence type="ECO:0000259" key="2">
    <source>
        <dbReference type="Pfam" id="PF00582"/>
    </source>
</evidence>
<sequence length="324" mass="33696">MSHPPEQVPVSERPEILVGVDGSAPAMTALDWAAEEATLRNGQLHLLFARNDPGPAVPYLPAEPPPEEESTLASDTPLLEAARRVTASHPHLPVRTNVSKRDPATALLDAAPAATLVVVGSRGLSTISAMFRGSVGLRVAAHAPVPVAVIPPAASHTAERMGHVVVGVDGSELSDAALRFALDEALRRDASLTVVHAWYVPVPLDPAALAASGYTVDQEEACSRAHARVETLVAEARSTRTAEVPVQIVIGVNHPAHVLLTESATAALVVVGSRGRGGFRGLLLGSVSQALLQHATVPVVVVRNQDVSVAEPAQDTTWQSAGAP</sequence>
<dbReference type="CDD" id="cd00293">
    <property type="entry name" value="USP-like"/>
    <property type="match status" value="1"/>
</dbReference>
<dbReference type="PANTHER" id="PTHR31964:SF113">
    <property type="entry name" value="USPA DOMAIN-CONTAINING PROTEIN"/>
    <property type="match status" value="1"/>
</dbReference>
<dbReference type="PANTHER" id="PTHR31964">
    <property type="entry name" value="ADENINE NUCLEOTIDE ALPHA HYDROLASES-LIKE SUPERFAMILY PROTEIN"/>
    <property type="match status" value="1"/>
</dbReference>
<feature type="domain" description="UspA" evidence="2">
    <location>
        <begin position="16"/>
        <end position="151"/>
    </location>
</feature>
<dbReference type="Proteomes" id="UP001250214">
    <property type="component" value="Unassembled WGS sequence"/>
</dbReference>
<evidence type="ECO:0000256" key="1">
    <source>
        <dbReference type="ARBA" id="ARBA00008791"/>
    </source>
</evidence>
<dbReference type="InterPro" id="IPR014729">
    <property type="entry name" value="Rossmann-like_a/b/a_fold"/>
</dbReference>
<proteinExistence type="inferred from homology"/>
<dbReference type="RefSeq" id="WP_310913430.1">
    <property type="nucleotide sequence ID" value="NZ_JAVLVT010000008.1"/>
</dbReference>
<accession>A0ABU2H980</accession>
<organism evidence="3 4">
    <name type="scientific">Lipingzhangella rawalii</name>
    <dbReference type="NCBI Taxonomy" id="2055835"/>
    <lineage>
        <taxon>Bacteria</taxon>
        <taxon>Bacillati</taxon>
        <taxon>Actinomycetota</taxon>
        <taxon>Actinomycetes</taxon>
        <taxon>Streptosporangiales</taxon>
        <taxon>Nocardiopsidaceae</taxon>
        <taxon>Lipingzhangella</taxon>
    </lineage>
</organism>
<feature type="domain" description="UspA" evidence="2">
    <location>
        <begin position="162"/>
        <end position="303"/>
    </location>
</feature>
<dbReference type="EMBL" id="JAVLVT010000008">
    <property type="protein sequence ID" value="MDS1271874.1"/>
    <property type="molecule type" value="Genomic_DNA"/>
</dbReference>
<dbReference type="SUPFAM" id="SSF52402">
    <property type="entry name" value="Adenine nucleotide alpha hydrolases-like"/>
    <property type="match status" value="2"/>
</dbReference>
<protein>
    <submittedName>
        <fullName evidence="3">Universal stress protein</fullName>
    </submittedName>
</protein>
<dbReference type="InterPro" id="IPR006016">
    <property type="entry name" value="UspA"/>
</dbReference>
<gene>
    <name evidence="3" type="ORF">RIF23_16395</name>
</gene>
<dbReference type="Gene3D" id="3.40.50.620">
    <property type="entry name" value="HUPs"/>
    <property type="match status" value="2"/>
</dbReference>
<reference evidence="4" key="1">
    <citation type="submission" date="2023-07" db="EMBL/GenBank/DDBJ databases">
        <title>Novel species in the genus Lipingzhangella isolated from Sambhar Salt Lake.</title>
        <authorList>
            <person name="Jiya N."/>
            <person name="Kajale S."/>
            <person name="Sharma A."/>
        </authorList>
    </citation>
    <scope>NUCLEOTIDE SEQUENCE [LARGE SCALE GENOMIC DNA]</scope>
    <source>
        <strain evidence="4">LS1_29</strain>
    </source>
</reference>
<comment type="similarity">
    <text evidence="1">Belongs to the universal stress protein A family.</text>
</comment>
<comment type="caution">
    <text evidence="3">The sequence shown here is derived from an EMBL/GenBank/DDBJ whole genome shotgun (WGS) entry which is preliminary data.</text>
</comment>
<evidence type="ECO:0000313" key="4">
    <source>
        <dbReference type="Proteomes" id="UP001250214"/>
    </source>
</evidence>
<dbReference type="PRINTS" id="PR01438">
    <property type="entry name" value="UNVRSLSTRESS"/>
</dbReference>
<keyword evidence="4" id="KW-1185">Reference proteome</keyword>